<sequence>MAEQAPLRVLLIVSDKNTYWEQSWSASEDTCLVALEVLEDNNLLEPTDQPQVRLLAKQKWGIRVFLVFDIWNTCYDPATGRLPAQNNLPVSIVRLGRKTQAYPAGPQIQNRVNKDIAQAHNLNGPGSLPPFVIDYTFGPPEYLNPRDPSLLR</sequence>
<dbReference type="GeneID" id="81440570"/>
<proteinExistence type="predicted"/>
<dbReference type="OrthoDB" id="4358740at2759"/>
<reference evidence="1" key="2">
    <citation type="journal article" date="2023" name="IMA Fungus">
        <title>Comparative genomic study of the Penicillium genus elucidates a diverse pangenome and 15 lateral gene transfer events.</title>
        <authorList>
            <person name="Petersen C."/>
            <person name="Sorensen T."/>
            <person name="Nielsen M.R."/>
            <person name="Sondergaard T.E."/>
            <person name="Sorensen J.L."/>
            <person name="Fitzpatrick D.A."/>
            <person name="Frisvad J.C."/>
            <person name="Nielsen K.L."/>
        </authorList>
    </citation>
    <scope>NUCLEOTIDE SEQUENCE</scope>
    <source>
        <strain evidence="1">IBT 29864</strain>
    </source>
</reference>
<organism evidence="1 2">
    <name type="scientific">Penicillium cataractarum</name>
    <dbReference type="NCBI Taxonomy" id="2100454"/>
    <lineage>
        <taxon>Eukaryota</taxon>
        <taxon>Fungi</taxon>
        <taxon>Dikarya</taxon>
        <taxon>Ascomycota</taxon>
        <taxon>Pezizomycotina</taxon>
        <taxon>Eurotiomycetes</taxon>
        <taxon>Eurotiomycetidae</taxon>
        <taxon>Eurotiales</taxon>
        <taxon>Aspergillaceae</taxon>
        <taxon>Penicillium</taxon>
    </lineage>
</organism>
<gene>
    <name evidence="1" type="ORF">N7496_008472</name>
</gene>
<dbReference type="EMBL" id="JAPZBS010000007">
    <property type="protein sequence ID" value="KAJ5368712.1"/>
    <property type="molecule type" value="Genomic_DNA"/>
</dbReference>
<protein>
    <submittedName>
        <fullName evidence="1">Uncharacterized protein</fullName>
    </submittedName>
</protein>
<comment type="caution">
    <text evidence="1">The sequence shown here is derived from an EMBL/GenBank/DDBJ whole genome shotgun (WGS) entry which is preliminary data.</text>
</comment>
<dbReference type="AlphaFoldDB" id="A0A9W9V4S9"/>
<accession>A0A9W9V4S9</accession>
<evidence type="ECO:0000313" key="1">
    <source>
        <dbReference type="EMBL" id="KAJ5368712.1"/>
    </source>
</evidence>
<dbReference type="Proteomes" id="UP001147782">
    <property type="component" value="Unassembled WGS sequence"/>
</dbReference>
<reference evidence="1" key="1">
    <citation type="submission" date="2022-11" db="EMBL/GenBank/DDBJ databases">
        <authorList>
            <person name="Petersen C."/>
        </authorList>
    </citation>
    <scope>NUCLEOTIDE SEQUENCE</scope>
    <source>
        <strain evidence="1">IBT 29864</strain>
    </source>
</reference>
<dbReference type="RefSeq" id="XP_056553454.1">
    <property type="nucleotide sequence ID" value="XM_056701391.1"/>
</dbReference>
<keyword evidence="2" id="KW-1185">Reference proteome</keyword>
<evidence type="ECO:0000313" key="2">
    <source>
        <dbReference type="Proteomes" id="UP001147782"/>
    </source>
</evidence>
<name>A0A9W9V4S9_9EURO</name>